<evidence type="ECO:0000256" key="1">
    <source>
        <dbReference type="SAM" id="MobiDB-lite"/>
    </source>
</evidence>
<proteinExistence type="predicted"/>
<accession>E1TAB9</accession>
<dbReference type="AlphaFoldDB" id="E1TAB9"/>
<name>E1TAB9_BURSG</name>
<reference evidence="2" key="1">
    <citation type="submission" date="2010-09" db="EMBL/GenBank/DDBJ databases">
        <title>Complete sequence of chromosome1 of Burkholderia sp. CCGE1003.</title>
        <authorList>
            <consortium name="US DOE Joint Genome Institute"/>
            <person name="Lucas S."/>
            <person name="Copeland A."/>
            <person name="Lapidus A."/>
            <person name="Cheng J.-F."/>
            <person name="Bruce D."/>
            <person name="Goodwin L."/>
            <person name="Pitluck S."/>
            <person name="Daligault H."/>
            <person name="Davenport K."/>
            <person name="Detter J.C."/>
            <person name="Han C."/>
            <person name="Tapia R."/>
            <person name="Land M."/>
            <person name="Hauser L."/>
            <person name="Jeffries C."/>
            <person name="Kyrpides N."/>
            <person name="Ivanova N."/>
            <person name="Ovchinnikova G."/>
            <person name="Martinez-Romero E."/>
            <person name="Rogel M.A."/>
            <person name="Auchtung J."/>
            <person name="Tiedje J.M."/>
            <person name="Woyke T."/>
        </authorList>
    </citation>
    <scope>NUCLEOTIDE SEQUENCE</scope>
    <source>
        <strain evidence="2">CCGE1003</strain>
    </source>
</reference>
<organism evidence="2">
    <name type="scientific">Burkholderia sp. (strain CCGE1003)</name>
    <dbReference type="NCBI Taxonomy" id="640512"/>
    <lineage>
        <taxon>Bacteria</taxon>
        <taxon>Pseudomonadati</taxon>
        <taxon>Pseudomonadota</taxon>
        <taxon>Betaproteobacteria</taxon>
        <taxon>Burkholderiales</taxon>
        <taxon>Burkholderiaceae</taxon>
        <taxon>Burkholderia</taxon>
    </lineage>
</organism>
<dbReference type="EMBL" id="CP002217">
    <property type="protein sequence ID" value="ADN56771.1"/>
    <property type="molecule type" value="Genomic_DNA"/>
</dbReference>
<protein>
    <submittedName>
        <fullName evidence="2">Uncharacterized protein</fullName>
    </submittedName>
</protein>
<evidence type="ECO:0000313" key="2">
    <source>
        <dbReference type="EMBL" id="ADN56771.1"/>
    </source>
</evidence>
<feature type="compositionally biased region" description="Polar residues" evidence="1">
    <location>
        <begin position="1"/>
        <end position="18"/>
    </location>
</feature>
<sequence length="88" mass="9879">MSRWSSVMKTGANLTAPSFTAPGLPTRWSRRSEAEFHPFSVIRIVSRPLPRSDHREGDHGCPARATHRVLGITHVELTMDVEAKEKET</sequence>
<gene>
    <name evidence="2" type="ordered locus">BC1003_0786</name>
</gene>
<feature type="region of interest" description="Disordered" evidence="1">
    <location>
        <begin position="1"/>
        <end position="26"/>
    </location>
</feature>
<dbReference type="KEGG" id="bgf:BC1003_0786"/>
<dbReference type="HOGENOM" id="CLU_2463217_0_0_4"/>